<dbReference type="EMBL" id="SDMP01000020">
    <property type="protein sequence ID" value="RYQ86214.1"/>
    <property type="molecule type" value="Genomic_DNA"/>
</dbReference>
<dbReference type="InterPro" id="IPR019557">
    <property type="entry name" value="AminoTfrase-like_pln_mobile"/>
</dbReference>
<organism evidence="2 3">
    <name type="scientific">Arachis hypogaea</name>
    <name type="common">Peanut</name>
    <dbReference type="NCBI Taxonomy" id="3818"/>
    <lineage>
        <taxon>Eukaryota</taxon>
        <taxon>Viridiplantae</taxon>
        <taxon>Streptophyta</taxon>
        <taxon>Embryophyta</taxon>
        <taxon>Tracheophyta</taxon>
        <taxon>Spermatophyta</taxon>
        <taxon>Magnoliopsida</taxon>
        <taxon>eudicotyledons</taxon>
        <taxon>Gunneridae</taxon>
        <taxon>Pentapetalae</taxon>
        <taxon>rosids</taxon>
        <taxon>fabids</taxon>
        <taxon>Fabales</taxon>
        <taxon>Fabaceae</taxon>
        <taxon>Papilionoideae</taxon>
        <taxon>50 kb inversion clade</taxon>
        <taxon>dalbergioids sensu lato</taxon>
        <taxon>Dalbergieae</taxon>
        <taxon>Pterocarpus clade</taxon>
        <taxon>Arachis</taxon>
    </lineage>
</organism>
<evidence type="ECO:0000313" key="3">
    <source>
        <dbReference type="Proteomes" id="UP000289738"/>
    </source>
</evidence>
<name>A0A444X975_ARAHY</name>
<accession>A0A444X975</accession>
<feature type="domain" description="Aminotransferase-like plant mobile" evidence="1">
    <location>
        <begin position="24"/>
        <end position="211"/>
    </location>
</feature>
<dbReference type="STRING" id="3818.A0A444X975"/>
<dbReference type="AlphaFoldDB" id="A0A444X975"/>
<proteinExistence type="predicted"/>
<gene>
    <name evidence="2" type="ORF">Ahy_B10g105904</name>
</gene>
<sequence>MPPLATATLALTGFQHVLRVGERRGHSALLSALVERWRLETHTFHLPVGEVTVTLEDVSYILGLPINGEAVTGRSDSSHQFLVENCIACFGREPGPNDHVLGKDNIVWVRRCRDTEPCDTQESLERYVRAHIFCVLGTIVFPDKSTVSLNSKFLPLLRDFPWISGYNWGAASLAHLYRSLCRASRYNCKEMDGPLILLFVWAWERMPFLAPIPRDQLDDIGIPLARRRIVFLIGLLVMCSTQSPLVSFECIEWHATDRVRRQFEMQQLPLGPAFDLGRDHCKRLTGAQNHDWGQIYSQCVNRWTSDRYNTLQLGEEIIDFHPLPVYYDWYTL</sequence>
<dbReference type="PANTHER" id="PTHR46033">
    <property type="entry name" value="PROTEIN MAIN-LIKE 2"/>
    <property type="match status" value="1"/>
</dbReference>
<dbReference type="GO" id="GO:0010073">
    <property type="term" value="P:meristem maintenance"/>
    <property type="evidence" value="ECO:0007669"/>
    <property type="project" value="InterPro"/>
</dbReference>
<evidence type="ECO:0000259" key="1">
    <source>
        <dbReference type="Pfam" id="PF10536"/>
    </source>
</evidence>
<protein>
    <recommendedName>
        <fullName evidence="1">Aminotransferase-like plant mobile domain-containing protein</fullName>
    </recommendedName>
</protein>
<evidence type="ECO:0000313" key="2">
    <source>
        <dbReference type="EMBL" id="RYQ86214.1"/>
    </source>
</evidence>
<keyword evidence="3" id="KW-1185">Reference proteome</keyword>
<comment type="caution">
    <text evidence="2">The sequence shown here is derived from an EMBL/GenBank/DDBJ whole genome shotgun (WGS) entry which is preliminary data.</text>
</comment>
<dbReference type="Pfam" id="PF10536">
    <property type="entry name" value="PMD"/>
    <property type="match status" value="1"/>
</dbReference>
<dbReference type="PANTHER" id="PTHR46033:SF8">
    <property type="entry name" value="PROTEIN MAINTENANCE OF MERISTEMS-LIKE"/>
    <property type="match status" value="1"/>
</dbReference>
<dbReference type="Proteomes" id="UP000289738">
    <property type="component" value="Chromosome B10"/>
</dbReference>
<dbReference type="InterPro" id="IPR044824">
    <property type="entry name" value="MAIN-like"/>
</dbReference>
<reference evidence="2 3" key="1">
    <citation type="submission" date="2019-01" db="EMBL/GenBank/DDBJ databases">
        <title>Sequencing of cultivated peanut Arachis hypogaea provides insights into genome evolution and oil improvement.</title>
        <authorList>
            <person name="Chen X."/>
        </authorList>
    </citation>
    <scope>NUCLEOTIDE SEQUENCE [LARGE SCALE GENOMIC DNA]</scope>
    <source>
        <strain evidence="3">cv. Fuhuasheng</strain>
        <tissue evidence="2">Leaves</tissue>
    </source>
</reference>